<protein>
    <recommendedName>
        <fullName evidence="6 7">Large ribosomal subunit protein bL9</fullName>
    </recommendedName>
</protein>
<comment type="similarity">
    <text evidence="1 7">Belongs to the bacterial ribosomal protein bL9 family.</text>
</comment>
<keyword evidence="2 7" id="KW-0699">rRNA-binding</keyword>
<dbReference type="InterPro" id="IPR020069">
    <property type="entry name" value="Ribosomal_bL9_C"/>
</dbReference>
<gene>
    <name evidence="7 9" type="primary">rplI</name>
    <name evidence="9" type="ORF">SHM_01390</name>
</gene>
<organism evidence="9 10">
    <name type="scientific">Spiroplasma ixodetis</name>
    <dbReference type="NCBI Taxonomy" id="2141"/>
    <lineage>
        <taxon>Bacteria</taxon>
        <taxon>Bacillati</taxon>
        <taxon>Mycoplasmatota</taxon>
        <taxon>Mollicutes</taxon>
        <taxon>Entomoplasmatales</taxon>
        <taxon>Spiroplasmataceae</taxon>
        <taxon>Spiroplasma</taxon>
    </lineage>
</organism>
<dbReference type="PANTHER" id="PTHR21368">
    <property type="entry name" value="50S RIBOSOMAL PROTEIN L9"/>
    <property type="match status" value="1"/>
</dbReference>
<proteinExistence type="inferred from homology"/>
<dbReference type="InterPro" id="IPR036791">
    <property type="entry name" value="Ribosomal_bL9_C_sf"/>
</dbReference>
<evidence type="ECO:0000256" key="7">
    <source>
        <dbReference type="HAMAP-Rule" id="MF_00503"/>
    </source>
</evidence>
<dbReference type="EMBL" id="AP026933">
    <property type="protein sequence ID" value="BDT02493.1"/>
    <property type="molecule type" value="Genomic_DNA"/>
</dbReference>
<feature type="domain" description="Ribosomal protein L9" evidence="8">
    <location>
        <begin position="16"/>
        <end position="43"/>
    </location>
</feature>
<dbReference type="InterPro" id="IPR000244">
    <property type="entry name" value="Ribosomal_bL9"/>
</dbReference>
<evidence type="ECO:0000256" key="1">
    <source>
        <dbReference type="ARBA" id="ARBA00010605"/>
    </source>
</evidence>
<dbReference type="Proteomes" id="UP001163387">
    <property type="component" value="Chromosome"/>
</dbReference>
<keyword evidence="10" id="KW-1185">Reference proteome</keyword>
<evidence type="ECO:0000256" key="6">
    <source>
        <dbReference type="ARBA" id="ARBA00035292"/>
    </source>
</evidence>
<accession>A0ABM8BRL8</accession>
<dbReference type="NCBIfam" id="TIGR00158">
    <property type="entry name" value="L9"/>
    <property type="match status" value="1"/>
</dbReference>
<dbReference type="InterPro" id="IPR020070">
    <property type="entry name" value="Ribosomal_bL9_N"/>
</dbReference>
<keyword evidence="4 7" id="KW-0689">Ribosomal protein</keyword>
<evidence type="ECO:0000256" key="5">
    <source>
        <dbReference type="ARBA" id="ARBA00023274"/>
    </source>
</evidence>
<evidence type="ECO:0000313" key="9">
    <source>
        <dbReference type="EMBL" id="BDT02493.1"/>
    </source>
</evidence>
<dbReference type="HAMAP" id="MF_00503">
    <property type="entry name" value="Ribosomal_bL9"/>
    <property type="match status" value="1"/>
</dbReference>
<sequence>MFTMKVVLLTDVKNYGKKGEVVNVSDGYGKNYLLPRKLAVIATSEALKINQKVIENKKIQREMELEDLQKIKEQLALITLQFKLKSNNGKVSGAISSKQICEQLVQKYNIKIDKHKFAKFNPINELGITNINIKLDVTIIAQLKVEVLGE</sequence>
<dbReference type="GO" id="GO:0005840">
    <property type="term" value="C:ribosome"/>
    <property type="evidence" value="ECO:0007669"/>
    <property type="project" value="UniProtKB-KW"/>
</dbReference>
<dbReference type="SUPFAM" id="SSF55653">
    <property type="entry name" value="Ribosomal protein L9 C-domain"/>
    <property type="match status" value="1"/>
</dbReference>
<evidence type="ECO:0000313" key="10">
    <source>
        <dbReference type="Proteomes" id="UP001163387"/>
    </source>
</evidence>
<dbReference type="Gene3D" id="3.40.5.10">
    <property type="entry name" value="Ribosomal protein L9, N-terminal domain"/>
    <property type="match status" value="1"/>
</dbReference>
<dbReference type="Gene3D" id="3.10.430.100">
    <property type="entry name" value="Ribosomal protein L9, C-terminal domain"/>
    <property type="match status" value="1"/>
</dbReference>
<evidence type="ECO:0000256" key="4">
    <source>
        <dbReference type="ARBA" id="ARBA00022980"/>
    </source>
</evidence>
<dbReference type="SUPFAM" id="SSF55658">
    <property type="entry name" value="L9 N-domain-like"/>
    <property type="match status" value="1"/>
</dbReference>
<dbReference type="Pfam" id="PF03948">
    <property type="entry name" value="Ribosomal_L9_C"/>
    <property type="match status" value="1"/>
</dbReference>
<dbReference type="PROSITE" id="PS00651">
    <property type="entry name" value="RIBOSOMAL_L9"/>
    <property type="match status" value="1"/>
</dbReference>
<dbReference type="Pfam" id="PF01281">
    <property type="entry name" value="Ribosomal_L9_N"/>
    <property type="match status" value="1"/>
</dbReference>
<evidence type="ECO:0000256" key="2">
    <source>
        <dbReference type="ARBA" id="ARBA00022730"/>
    </source>
</evidence>
<keyword evidence="3 7" id="KW-0694">RNA-binding</keyword>
<dbReference type="InterPro" id="IPR009027">
    <property type="entry name" value="Ribosomal_bL9/RNase_H1_N"/>
</dbReference>
<reference evidence="9 10" key="1">
    <citation type="journal article" date="2022" name="Front. Microbiol.">
        <title>Male-killing mechanisms vary between Spiroplasma species.</title>
        <authorList>
            <person name="Arai H."/>
            <person name="Inoue M."/>
            <person name="Kageyama D."/>
        </authorList>
    </citation>
    <scope>NUCLEOTIDE SEQUENCE [LARGE SCALE GENOMIC DNA]</scope>
    <source>
        <strain evidence="10">sHm</strain>
    </source>
</reference>
<dbReference type="InterPro" id="IPR036935">
    <property type="entry name" value="Ribosomal_bL9_N_sf"/>
</dbReference>
<keyword evidence="5 7" id="KW-0687">Ribonucleoprotein</keyword>
<evidence type="ECO:0000256" key="3">
    <source>
        <dbReference type="ARBA" id="ARBA00022884"/>
    </source>
</evidence>
<evidence type="ECO:0000259" key="8">
    <source>
        <dbReference type="PROSITE" id="PS00651"/>
    </source>
</evidence>
<dbReference type="InterPro" id="IPR020594">
    <property type="entry name" value="Ribosomal_bL9_bac/chp"/>
</dbReference>
<comment type="function">
    <text evidence="7">Binds to the 23S rRNA.</text>
</comment>
<name>A0ABM8BRL8_9MOLU</name>